<proteinExistence type="predicted"/>
<gene>
    <name evidence="1" type="ORF">KDA82_39315</name>
</gene>
<dbReference type="InterPro" id="IPR020568">
    <property type="entry name" value="Ribosomal_Su5_D2-typ_SF"/>
</dbReference>
<sequence>VAYVLPSAVSPARRGAHRVHLKGMLLTERADELLPDWAFFVRCVIDTDSLRPTASRRRTGSRATLWAG</sequence>
<feature type="non-terminal residue" evidence="1">
    <location>
        <position position="1"/>
    </location>
</feature>
<comment type="caution">
    <text evidence="1">The sequence shown here is derived from an EMBL/GenBank/DDBJ whole genome shotgun (WGS) entry which is preliminary data.</text>
</comment>
<evidence type="ECO:0000313" key="2">
    <source>
        <dbReference type="Proteomes" id="UP000675554"/>
    </source>
</evidence>
<dbReference type="SUPFAM" id="SSF54211">
    <property type="entry name" value="Ribosomal protein S5 domain 2-like"/>
    <property type="match status" value="1"/>
</dbReference>
<dbReference type="Gene3D" id="3.30.230.80">
    <property type="match status" value="1"/>
</dbReference>
<evidence type="ECO:0000313" key="1">
    <source>
        <dbReference type="EMBL" id="MBR7678894.1"/>
    </source>
</evidence>
<dbReference type="EMBL" id="JAGSMN010001985">
    <property type="protein sequence ID" value="MBR7678894.1"/>
    <property type="molecule type" value="Genomic_DNA"/>
</dbReference>
<reference evidence="1" key="1">
    <citation type="submission" date="2021-04" db="EMBL/GenBank/DDBJ databases">
        <title>Sequencing of actinobacteria type strains.</title>
        <authorList>
            <person name="Nguyen G.-S."/>
            <person name="Wentzel A."/>
        </authorList>
    </citation>
    <scope>NUCLEOTIDE SEQUENCE</scope>
    <source>
        <strain evidence="1">DSM 42095</strain>
    </source>
</reference>
<feature type="non-terminal residue" evidence="1">
    <location>
        <position position="68"/>
    </location>
</feature>
<keyword evidence="2" id="KW-1185">Reference proteome</keyword>
<accession>A0A8T4JBF3</accession>
<name>A0A8T4JBF3_9ACTN</name>
<organism evidence="1 2">
    <name type="scientific">Streptomyces daliensis</name>
    <dbReference type="NCBI Taxonomy" id="299421"/>
    <lineage>
        <taxon>Bacteria</taxon>
        <taxon>Bacillati</taxon>
        <taxon>Actinomycetota</taxon>
        <taxon>Actinomycetes</taxon>
        <taxon>Kitasatosporales</taxon>
        <taxon>Streptomycetaceae</taxon>
        <taxon>Streptomyces</taxon>
    </lineage>
</organism>
<dbReference type="Proteomes" id="UP000675554">
    <property type="component" value="Unassembled WGS sequence"/>
</dbReference>
<protein>
    <submittedName>
        <fullName evidence="1">HSP90 family protein</fullName>
    </submittedName>
</protein>
<dbReference type="AlphaFoldDB" id="A0A8T4JBF3"/>